<gene>
    <name evidence="1" type="ORF">M404DRAFT_253402</name>
</gene>
<evidence type="ECO:0000313" key="2">
    <source>
        <dbReference type="Proteomes" id="UP000054217"/>
    </source>
</evidence>
<reference evidence="1 2" key="1">
    <citation type="submission" date="2014-04" db="EMBL/GenBank/DDBJ databases">
        <authorList>
            <consortium name="DOE Joint Genome Institute"/>
            <person name="Kuo A."/>
            <person name="Kohler A."/>
            <person name="Costa M.D."/>
            <person name="Nagy L.G."/>
            <person name="Floudas D."/>
            <person name="Copeland A."/>
            <person name="Barry K.W."/>
            <person name="Cichocki N."/>
            <person name="Veneault-Fourrey C."/>
            <person name="LaButti K."/>
            <person name="Lindquist E.A."/>
            <person name="Lipzen A."/>
            <person name="Lundell T."/>
            <person name="Morin E."/>
            <person name="Murat C."/>
            <person name="Sun H."/>
            <person name="Tunlid A."/>
            <person name="Henrissat B."/>
            <person name="Grigoriev I.V."/>
            <person name="Hibbett D.S."/>
            <person name="Martin F."/>
            <person name="Nordberg H.P."/>
            <person name="Cantor M.N."/>
            <person name="Hua S.X."/>
        </authorList>
    </citation>
    <scope>NUCLEOTIDE SEQUENCE [LARGE SCALE GENOMIC DNA]</scope>
    <source>
        <strain evidence="1 2">Marx 270</strain>
    </source>
</reference>
<evidence type="ECO:0000313" key="1">
    <source>
        <dbReference type="EMBL" id="KIN96195.1"/>
    </source>
</evidence>
<accession>A0A0C3NKK8</accession>
<proteinExistence type="predicted"/>
<dbReference type="AlphaFoldDB" id="A0A0C3NKK8"/>
<keyword evidence="2" id="KW-1185">Reference proteome</keyword>
<dbReference type="EMBL" id="KN832051">
    <property type="protein sequence ID" value="KIN96195.1"/>
    <property type="molecule type" value="Genomic_DNA"/>
</dbReference>
<name>A0A0C3NKK8_PISTI</name>
<protein>
    <submittedName>
        <fullName evidence="1">Uncharacterized protein</fullName>
    </submittedName>
</protein>
<sequence length="144" mass="16318">MESLYRHRESLDSAFHSLPSSDKRFPVFQFSPHEEIGRIESTYRYVRVALGNHRSREFLSAGRRGQRSPIHSMGLGFARRTSASCPRLGLFVHPQTLPSSRNSATPYLAPSTCCMAASLLRPRIRATSMRRPKGVFRHTVICQS</sequence>
<dbReference type="HOGENOM" id="CLU_1797238_0_0_1"/>
<dbReference type="InParanoid" id="A0A0C3NKK8"/>
<dbReference type="Proteomes" id="UP000054217">
    <property type="component" value="Unassembled WGS sequence"/>
</dbReference>
<organism evidence="1 2">
    <name type="scientific">Pisolithus tinctorius Marx 270</name>
    <dbReference type="NCBI Taxonomy" id="870435"/>
    <lineage>
        <taxon>Eukaryota</taxon>
        <taxon>Fungi</taxon>
        <taxon>Dikarya</taxon>
        <taxon>Basidiomycota</taxon>
        <taxon>Agaricomycotina</taxon>
        <taxon>Agaricomycetes</taxon>
        <taxon>Agaricomycetidae</taxon>
        <taxon>Boletales</taxon>
        <taxon>Sclerodermatineae</taxon>
        <taxon>Pisolithaceae</taxon>
        <taxon>Pisolithus</taxon>
    </lineage>
</organism>
<reference evidence="2" key="2">
    <citation type="submission" date="2015-01" db="EMBL/GenBank/DDBJ databases">
        <title>Evolutionary Origins and Diversification of the Mycorrhizal Mutualists.</title>
        <authorList>
            <consortium name="DOE Joint Genome Institute"/>
            <consortium name="Mycorrhizal Genomics Consortium"/>
            <person name="Kohler A."/>
            <person name="Kuo A."/>
            <person name="Nagy L.G."/>
            <person name="Floudas D."/>
            <person name="Copeland A."/>
            <person name="Barry K.W."/>
            <person name="Cichocki N."/>
            <person name="Veneault-Fourrey C."/>
            <person name="LaButti K."/>
            <person name="Lindquist E.A."/>
            <person name="Lipzen A."/>
            <person name="Lundell T."/>
            <person name="Morin E."/>
            <person name="Murat C."/>
            <person name="Riley R."/>
            <person name="Ohm R."/>
            <person name="Sun H."/>
            <person name="Tunlid A."/>
            <person name="Henrissat B."/>
            <person name="Grigoriev I.V."/>
            <person name="Hibbett D.S."/>
            <person name="Martin F."/>
        </authorList>
    </citation>
    <scope>NUCLEOTIDE SEQUENCE [LARGE SCALE GENOMIC DNA]</scope>
    <source>
        <strain evidence="2">Marx 270</strain>
    </source>
</reference>